<dbReference type="InterPro" id="IPR000225">
    <property type="entry name" value="Armadillo"/>
</dbReference>
<dbReference type="Gene3D" id="1.25.10.10">
    <property type="entry name" value="Leucine-rich Repeat Variant"/>
    <property type="match status" value="2"/>
</dbReference>
<reference evidence="3" key="3">
    <citation type="submission" date="2025-08" db="UniProtKB">
        <authorList>
            <consortium name="RefSeq"/>
        </authorList>
    </citation>
    <scope>IDENTIFICATION</scope>
    <source>
        <strain evidence="3">17A/GY</strain>
        <tissue evidence="3">Liver</tissue>
    </source>
</reference>
<dbReference type="RefSeq" id="XP_027258027.2">
    <property type="nucleotide sequence ID" value="XM_027402226.2"/>
</dbReference>
<dbReference type="AlphaFoldDB" id="A0A9J7JA68"/>
<dbReference type="InterPro" id="IPR011989">
    <property type="entry name" value="ARM-like"/>
</dbReference>
<keyword evidence="2" id="KW-1185">Reference proteome</keyword>
<dbReference type="SMART" id="SM00185">
    <property type="entry name" value="ARM"/>
    <property type="match status" value="5"/>
</dbReference>
<dbReference type="KEGG" id="cge:100751417"/>
<reference evidence="2" key="2">
    <citation type="journal article" date="2020" name="Biotechnol. Bioeng.">
        <title>Chromosome-scale scaffolds for the Chinese hamster reference genome assembly to facilitate the study of the CHO epigenome.</title>
        <authorList>
            <person name="Hilliard W."/>
            <person name="MacDonald M."/>
            <person name="Lee K.H."/>
        </authorList>
    </citation>
    <scope>NUCLEOTIDE SEQUENCE [LARGE SCALE GENOMIC DNA]</scope>
    <source>
        <strain evidence="2">17A/GY</strain>
    </source>
</reference>
<dbReference type="CTD" id="84071"/>
<dbReference type="PANTHER" id="PTHR21356:SF1">
    <property type="entry name" value="ARMADILLO REPEAT-CONTAINING PROTEIN 2"/>
    <property type="match status" value="1"/>
</dbReference>
<evidence type="ECO:0000313" key="3">
    <source>
        <dbReference type="RefSeq" id="XP_027258027.2"/>
    </source>
</evidence>
<dbReference type="PANTHER" id="PTHR21356">
    <property type="entry name" value="ARMADILLO REPEAT CONTAINING 2"/>
    <property type="match status" value="1"/>
</dbReference>
<dbReference type="InterPro" id="IPR038905">
    <property type="entry name" value="ARMC2"/>
</dbReference>
<dbReference type="GeneID" id="100751417"/>
<organism evidence="2 3">
    <name type="scientific">Cricetulus griseus</name>
    <name type="common">Chinese hamster</name>
    <name type="synonym">Cricetulus barabensis griseus</name>
    <dbReference type="NCBI Taxonomy" id="10029"/>
    <lineage>
        <taxon>Eukaryota</taxon>
        <taxon>Metazoa</taxon>
        <taxon>Chordata</taxon>
        <taxon>Craniata</taxon>
        <taxon>Vertebrata</taxon>
        <taxon>Euteleostomi</taxon>
        <taxon>Mammalia</taxon>
        <taxon>Eutheria</taxon>
        <taxon>Euarchontoglires</taxon>
        <taxon>Glires</taxon>
        <taxon>Rodentia</taxon>
        <taxon>Myomorpha</taxon>
        <taxon>Muroidea</taxon>
        <taxon>Cricetidae</taxon>
        <taxon>Cricetinae</taxon>
        <taxon>Cricetulus</taxon>
    </lineage>
</organism>
<evidence type="ECO:0000313" key="2">
    <source>
        <dbReference type="Proteomes" id="UP001108280"/>
    </source>
</evidence>
<feature type="compositionally biased region" description="Basic and acidic residues" evidence="1">
    <location>
        <begin position="330"/>
        <end position="341"/>
    </location>
</feature>
<sequence>MGEWSRPPLPSAPCLSVAAALLMREDKLISAGVCASRARHRCFESSPESPCQDLLQRIPHRSAAPGIYKLTTPTAAEGCVSEDHFNLKGKMLSSNDQKLEKLDHFHRPSVSKQKTSAEIISEARNALRAVRTQRPFTPREDQRKLFGPASSRAPENRPPSSFSLHASSFELSDSRPISGTRLSPLELKPRAPASPTIEEDACLSFPKPPLDPAKIRRISGSRAKFYRAASQGILLSDRSLAAAHSKTMEESKETVTMGNSTAKINGTYLTVSNAIGHLKSHPLQLTYEQGFRETKEQEVFKEPPPSPHLRSRGNEAAQRRHRGASLTPGHDSERMDRDQGKWRTRASSCPSSSDLSRLETRTASRTGLQEQETETEVDGVFWKTRIVPILHELEKEEDIDAMCAACTQLHHVLEEGHMLGKKFRGRSVLLKTLYKLVDAGSDSLSLKLAKLILALKVSRKNLLNVCKLVFKVSRSEKNDVLMQTDNILASLLEVLRGEDLQGNTEAFLYCMGALKFISGSPGFLTEMVSKGAVEILTELIKQVNEDTKKRSTCLPDSGNLLVQTTATLRNLADSPLTRSKLLNIGAFPQLCTVMEQYMDDKDVCTNVARIFSKLTSYRDCCAALASYSRCYALFLSLLNKYQKEQDLVIRIVFILGNLTAKNNQARELFSRERGSIETLLTLFQNYQLDQHSPRLGFPGARPPAEAEDVLVKLTRVLANIAIHPRIGPVLAANPRVVGLLLTTLESNSLGDCEELVINTTAAINNLSFYQVKNSILQHKKLYVAELLLKLLVSNNMDGILEAVRVFGNLSQDHDVCNFLMQKNVHKFMIALLEAKHQDICFSACGVLLNLTVDKDKHAILKEGGGIKKLVDCLREFGPGDWQLACLVCKTLWNFSENITNSSCFGDEDTNTLLVLLSSFLDEELALGGSFDQDLKSYHRLHWETEFKPVAQQLLKRIQSHHTPLESLPIPSLV</sequence>
<feature type="region of interest" description="Disordered" evidence="1">
    <location>
        <begin position="294"/>
        <end position="372"/>
    </location>
</feature>
<dbReference type="GO" id="GO:0007288">
    <property type="term" value="P:sperm axoneme assembly"/>
    <property type="evidence" value="ECO:0007669"/>
    <property type="project" value="TreeGrafter"/>
</dbReference>
<dbReference type="SUPFAM" id="SSF48371">
    <property type="entry name" value="ARM repeat"/>
    <property type="match status" value="1"/>
</dbReference>
<protein>
    <submittedName>
        <fullName evidence="3">Armadillo repeat-containing protein 2 isoform X1</fullName>
    </submittedName>
</protein>
<dbReference type="RefSeq" id="XP_007652958.3">
    <property type="nucleotide sequence ID" value="XM_007654768.4"/>
</dbReference>
<dbReference type="Proteomes" id="UP001108280">
    <property type="component" value="Chromosome 2"/>
</dbReference>
<accession>A0A9J7JA68</accession>
<reference evidence="2" key="1">
    <citation type="journal article" date="2018" name="Biotechnol. Bioeng.">
        <title>A reference genome of the Chinese hamster based on a hybrid assembly strategy.</title>
        <authorList>
            <person name="Rupp O."/>
            <person name="MacDonald M.L."/>
            <person name="Li S."/>
            <person name="Dhiman H."/>
            <person name="Polson S."/>
            <person name="Griep S."/>
            <person name="Heffner K."/>
            <person name="Hernandez I."/>
            <person name="Brinkrolf K."/>
            <person name="Jadhav V."/>
            <person name="Samoudi M."/>
            <person name="Hao H."/>
            <person name="Kingham B."/>
            <person name="Goesmann A."/>
            <person name="Betenbaugh M.J."/>
            <person name="Lewis N.E."/>
            <person name="Borth N."/>
            <person name="Lee K.H."/>
        </authorList>
    </citation>
    <scope>NUCLEOTIDE SEQUENCE [LARGE SCALE GENOMIC DNA]</scope>
    <source>
        <strain evidence="2">17A/GY</strain>
    </source>
</reference>
<name>A0A9J7JA68_CRIGR</name>
<feature type="region of interest" description="Disordered" evidence="1">
    <location>
        <begin position="131"/>
        <end position="193"/>
    </location>
</feature>
<feature type="compositionally biased region" description="Polar residues" evidence="1">
    <location>
        <begin position="158"/>
        <end position="181"/>
    </location>
</feature>
<proteinExistence type="predicted"/>
<dbReference type="InterPro" id="IPR016024">
    <property type="entry name" value="ARM-type_fold"/>
</dbReference>
<dbReference type="OrthoDB" id="247006at2759"/>
<gene>
    <name evidence="3" type="primary">Armc2</name>
</gene>
<evidence type="ECO:0000256" key="1">
    <source>
        <dbReference type="SAM" id="MobiDB-lite"/>
    </source>
</evidence>